<reference evidence="1" key="1">
    <citation type="submission" date="2018-05" db="EMBL/GenBank/DDBJ databases">
        <authorList>
            <person name="Lanie J.A."/>
            <person name="Ng W.-L."/>
            <person name="Kazmierczak K.M."/>
            <person name="Andrzejewski T.M."/>
            <person name="Davidsen T.M."/>
            <person name="Wayne K.J."/>
            <person name="Tettelin H."/>
            <person name="Glass J.I."/>
            <person name="Rusch D."/>
            <person name="Podicherti R."/>
            <person name="Tsui H.-C.T."/>
            <person name="Winkler M.E."/>
        </authorList>
    </citation>
    <scope>NUCLEOTIDE SEQUENCE</scope>
</reference>
<dbReference type="EMBL" id="UINC01000938">
    <property type="protein sequence ID" value="SUZ64581.1"/>
    <property type="molecule type" value="Genomic_DNA"/>
</dbReference>
<organism evidence="1">
    <name type="scientific">marine metagenome</name>
    <dbReference type="NCBI Taxonomy" id="408172"/>
    <lineage>
        <taxon>unclassified sequences</taxon>
        <taxon>metagenomes</taxon>
        <taxon>ecological metagenomes</taxon>
    </lineage>
</organism>
<protein>
    <submittedName>
        <fullName evidence="1">Uncharacterized protein</fullName>
    </submittedName>
</protein>
<proteinExistence type="predicted"/>
<gene>
    <name evidence="1" type="ORF">METZ01_LOCUS17435</name>
</gene>
<accession>A0A381PC60</accession>
<evidence type="ECO:0000313" key="1">
    <source>
        <dbReference type="EMBL" id="SUZ64581.1"/>
    </source>
</evidence>
<sequence length="69" mass="7261">MLFGALLAALMMLALLGSFPVAGQVQFEGEYGLWVTDSGEGVLEVLSEGRIVHQVEGQSECPTGAVLTH</sequence>
<name>A0A381PC60_9ZZZZ</name>
<dbReference type="AlphaFoldDB" id="A0A381PC60"/>